<dbReference type="AlphaFoldDB" id="A0A482VMB5"/>
<dbReference type="PANTHER" id="PTHR32046:SF11">
    <property type="entry name" value="IMMUNE-ASSOCIATED NUCLEOTIDE-BINDING PROTEIN 10-LIKE"/>
    <property type="match status" value="1"/>
</dbReference>
<dbReference type="PANTHER" id="PTHR32046">
    <property type="entry name" value="G DOMAIN-CONTAINING PROTEIN"/>
    <property type="match status" value="1"/>
</dbReference>
<dbReference type="STRING" id="1661398.A0A482VMB5"/>
<feature type="compositionally biased region" description="Basic and acidic residues" evidence="1">
    <location>
        <begin position="585"/>
        <end position="603"/>
    </location>
</feature>
<evidence type="ECO:0000256" key="1">
    <source>
        <dbReference type="SAM" id="MobiDB-lite"/>
    </source>
</evidence>
<comment type="caution">
    <text evidence="3">The sequence shown here is derived from an EMBL/GenBank/DDBJ whole genome shotgun (WGS) entry which is preliminary data.</text>
</comment>
<dbReference type="OrthoDB" id="2386367at2759"/>
<accession>A0A482VMB5</accession>
<proteinExistence type="predicted"/>
<dbReference type="SUPFAM" id="SSF52540">
    <property type="entry name" value="P-loop containing nucleoside triphosphate hydrolases"/>
    <property type="match status" value="1"/>
</dbReference>
<dbReference type="Gene3D" id="3.40.50.300">
    <property type="entry name" value="P-loop containing nucleotide triphosphate hydrolases"/>
    <property type="match status" value="1"/>
</dbReference>
<keyword evidence="4" id="KW-1185">Reference proteome</keyword>
<dbReference type="EMBL" id="QDEB01082999">
    <property type="protein sequence ID" value="RZC34101.1"/>
    <property type="molecule type" value="Genomic_DNA"/>
</dbReference>
<reference evidence="3 4" key="1">
    <citation type="submission" date="2017-03" db="EMBL/GenBank/DDBJ databases">
        <title>Genome of the blue death feigning beetle - Asbolus verrucosus.</title>
        <authorList>
            <person name="Rider S.D."/>
        </authorList>
    </citation>
    <scope>NUCLEOTIDE SEQUENCE [LARGE SCALE GENOMIC DNA]</scope>
    <source>
        <strain evidence="3">Butters</strain>
        <tissue evidence="3">Head and leg muscle</tissue>
    </source>
</reference>
<feature type="domain" description="DUF8206" evidence="2">
    <location>
        <begin position="351"/>
        <end position="427"/>
    </location>
</feature>
<name>A0A482VMB5_ASBVE</name>
<gene>
    <name evidence="3" type="ORF">BDFB_010065</name>
</gene>
<sequence length="723" mass="82929">MGTKDFSDHFKGLKITENQDINILLLGETGVGKSTFINSIANYLHFKHFKKASNEELLILIPSVMTVTNENFEQVTIRVGSDNNEYQNVGAAGTQDVKTYVFPIGEGKTRLRLIDSPGMGDPRGIEQDDINCEHILAYLGQLTELHAICFLMKPTTTRITAFFEYCVNQILSRLEKSASKNIIFIFTNTRGTNYTPGDTFPCLKKMVDEIKARPPHVDIPLENNIFSLDNEAFKFLVALKNNVNFDTYVQERFIESWNNSSKECWRLISYIVGDASRDRLKPHQIQNTMSINEARRLVFQLSQPLADISQLIYDNIRILEKHKQNLNMENQSLDQLKKKMYIPIINLEVIQLTQPVTVCTSAKCADVVQVGEVNKWHYRQRCHDPCYLTKVSKESIGDPNLINCAAMSGRNCTQCTCDFSVHMHVYYMTKTVDDKIVDEVVKNNIHQKEAAVCEAQRLIREIDRRKSELEQERDVIIKSTAQFAHFLQHNAITPFNDSYKTYIEYLITREKSLGRHGDQGAINNLEQLLRQYEEVKAAFDSSLKSSNQHGVNMLTSKVTPQSVITAIHNLYKLRHNGKKIHELLKKQKSSRNSEYDKNCEYVHPKSSGVYTPESKDKSNKDKKKEGKGTDDDKESKKDKSKKDKKKDDRNTDDEKKNKFKKGPFVKSLTISNSTVKAQLHILKILYLEIHPHPILVMLVLKITENAHILRQPKENLIVIQTLL</sequence>
<dbReference type="Proteomes" id="UP000292052">
    <property type="component" value="Unassembled WGS sequence"/>
</dbReference>
<organism evidence="3 4">
    <name type="scientific">Asbolus verrucosus</name>
    <name type="common">Desert ironclad beetle</name>
    <dbReference type="NCBI Taxonomy" id="1661398"/>
    <lineage>
        <taxon>Eukaryota</taxon>
        <taxon>Metazoa</taxon>
        <taxon>Ecdysozoa</taxon>
        <taxon>Arthropoda</taxon>
        <taxon>Hexapoda</taxon>
        <taxon>Insecta</taxon>
        <taxon>Pterygota</taxon>
        <taxon>Neoptera</taxon>
        <taxon>Endopterygota</taxon>
        <taxon>Coleoptera</taxon>
        <taxon>Polyphaga</taxon>
        <taxon>Cucujiformia</taxon>
        <taxon>Tenebrionidae</taxon>
        <taxon>Pimeliinae</taxon>
        <taxon>Asbolus</taxon>
    </lineage>
</organism>
<dbReference type="InterPro" id="IPR025662">
    <property type="entry name" value="Sigma_54_int_dom_ATP-bd_1"/>
</dbReference>
<evidence type="ECO:0000313" key="3">
    <source>
        <dbReference type="EMBL" id="RZC34101.1"/>
    </source>
</evidence>
<dbReference type="Pfam" id="PF26633">
    <property type="entry name" value="DUF8206"/>
    <property type="match status" value="1"/>
</dbReference>
<dbReference type="CDD" id="cd00882">
    <property type="entry name" value="Ras_like_GTPase"/>
    <property type="match status" value="1"/>
</dbReference>
<feature type="compositionally biased region" description="Basic and acidic residues" evidence="1">
    <location>
        <begin position="613"/>
        <end position="656"/>
    </location>
</feature>
<protein>
    <recommendedName>
        <fullName evidence="2">DUF8206 domain-containing protein</fullName>
    </recommendedName>
</protein>
<evidence type="ECO:0000259" key="2">
    <source>
        <dbReference type="Pfam" id="PF26633"/>
    </source>
</evidence>
<evidence type="ECO:0000313" key="4">
    <source>
        <dbReference type="Proteomes" id="UP000292052"/>
    </source>
</evidence>
<dbReference type="InterPro" id="IPR058519">
    <property type="entry name" value="DUF8206"/>
</dbReference>
<dbReference type="InterPro" id="IPR027417">
    <property type="entry name" value="P-loop_NTPase"/>
</dbReference>
<dbReference type="PROSITE" id="PS00675">
    <property type="entry name" value="SIGMA54_INTERACT_1"/>
    <property type="match status" value="1"/>
</dbReference>
<feature type="region of interest" description="Disordered" evidence="1">
    <location>
        <begin position="585"/>
        <end position="659"/>
    </location>
</feature>